<sequence>MAITSCCDEPEMYRLVCAHLHSAACKFVHAMHSKGFIIHLSASIKQKCPFVTTEGSMDTNLAGLEHTKAPQGPKHGLAEDSQSWPRVEEAKQPGKSLLRLMNEEEILKLSSAVQLAGRERPVAIRRCWEGERETDGVSSQMGSIWCRDKDCRAERSLAFCQWG</sequence>
<gene>
    <name evidence="2" type="ORF">HGM15179_019574</name>
</gene>
<evidence type="ECO:0000313" key="2">
    <source>
        <dbReference type="EMBL" id="TRZ07537.1"/>
    </source>
</evidence>
<accession>A0A8K1FXH9</accession>
<comment type="caution">
    <text evidence="2">The sequence shown here is derived from an EMBL/GenBank/DDBJ whole genome shotgun (WGS) entry which is preliminary data.</text>
</comment>
<evidence type="ECO:0000256" key="1">
    <source>
        <dbReference type="SAM" id="MobiDB-lite"/>
    </source>
</evidence>
<dbReference type="AlphaFoldDB" id="A0A8K1FXH9"/>
<feature type="region of interest" description="Disordered" evidence="1">
    <location>
        <begin position="64"/>
        <end position="86"/>
    </location>
</feature>
<evidence type="ECO:0000313" key="3">
    <source>
        <dbReference type="Proteomes" id="UP000796761"/>
    </source>
</evidence>
<reference evidence="2" key="1">
    <citation type="submission" date="2019-04" db="EMBL/GenBank/DDBJ databases">
        <title>Genome assembly of Zosterops borbonicus 15179.</title>
        <authorList>
            <person name="Leroy T."/>
            <person name="Anselmetti Y."/>
            <person name="Tilak M.-K."/>
            <person name="Nabholz B."/>
        </authorList>
    </citation>
    <scope>NUCLEOTIDE SEQUENCE</scope>
    <source>
        <strain evidence="2">HGM_15179</strain>
        <tissue evidence="2">Muscle</tissue>
    </source>
</reference>
<keyword evidence="3" id="KW-1185">Reference proteome</keyword>
<name>A0A8K1FXH9_9PASS</name>
<protein>
    <submittedName>
        <fullName evidence="2">Uncharacterized protein</fullName>
    </submittedName>
</protein>
<proteinExistence type="predicted"/>
<dbReference type="Proteomes" id="UP000796761">
    <property type="component" value="Unassembled WGS sequence"/>
</dbReference>
<dbReference type="EMBL" id="SWJQ01001738">
    <property type="protein sequence ID" value="TRZ07537.1"/>
    <property type="molecule type" value="Genomic_DNA"/>
</dbReference>
<organism evidence="2 3">
    <name type="scientific">Zosterops borbonicus</name>
    <dbReference type="NCBI Taxonomy" id="364589"/>
    <lineage>
        <taxon>Eukaryota</taxon>
        <taxon>Metazoa</taxon>
        <taxon>Chordata</taxon>
        <taxon>Craniata</taxon>
        <taxon>Vertebrata</taxon>
        <taxon>Euteleostomi</taxon>
        <taxon>Archelosauria</taxon>
        <taxon>Archosauria</taxon>
        <taxon>Dinosauria</taxon>
        <taxon>Saurischia</taxon>
        <taxon>Theropoda</taxon>
        <taxon>Coelurosauria</taxon>
        <taxon>Aves</taxon>
        <taxon>Neognathae</taxon>
        <taxon>Neoaves</taxon>
        <taxon>Telluraves</taxon>
        <taxon>Australaves</taxon>
        <taxon>Passeriformes</taxon>
        <taxon>Sylvioidea</taxon>
        <taxon>Zosteropidae</taxon>
        <taxon>Zosterops</taxon>
    </lineage>
</organism>